<keyword evidence="2" id="KW-1185">Reference proteome</keyword>
<accession>A0ACB8Q7K8</accession>
<name>A0ACB8Q7K8_9AGAM</name>
<protein>
    <submittedName>
        <fullName evidence="1">Uncharacterized protein</fullName>
    </submittedName>
</protein>
<reference evidence="1" key="2">
    <citation type="journal article" date="2022" name="New Phytol.">
        <title>Evolutionary transition to the ectomycorrhizal habit in the genomes of a hyperdiverse lineage of mushroom-forming fungi.</title>
        <authorList>
            <person name="Looney B."/>
            <person name="Miyauchi S."/>
            <person name="Morin E."/>
            <person name="Drula E."/>
            <person name="Courty P.E."/>
            <person name="Kohler A."/>
            <person name="Kuo A."/>
            <person name="LaButti K."/>
            <person name="Pangilinan J."/>
            <person name="Lipzen A."/>
            <person name="Riley R."/>
            <person name="Andreopoulos W."/>
            <person name="He G."/>
            <person name="Johnson J."/>
            <person name="Nolan M."/>
            <person name="Tritt A."/>
            <person name="Barry K.W."/>
            <person name="Grigoriev I.V."/>
            <person name="Nagy L.G."/>
            <person name="Hibbett D."/>
            <person name="Henrissat B."/>
            <person name="Matheny P.B."/>
            <person name="Labbe J."/>
            <person name="Martin F.M."/>
        </authorList>
    </citation>
    <scope>NUCLEOTIDE SEQUENCE</scope>
    <source>
        <strain evidence="1">EC-137</strain>
    </source>
</reference>
<evidence type="ECO:0000313" key="2">
    <source>
        <dbReference type="Proteomes" id="UP000814128"/>
    </source>
</evidence>
<gene>
    <name evidence="1" type="ORF">K488DRAFT_74289</name>
</gene>
<dbReference type="Proteomes" id="UP000814128">
    <property type="component" value="Unassembled WGS sequence"/>
</dbReference>
<comment type="caution">
    <text evidence="1">The sequence shown here is derived from an EMBL/GenBank/DDBJ whole genome shotgun (WGS) entry which is preliminary data.</text>
</comment>
<sequence length="133" mass="14666">MYPYNVWQTDAQLVGPVGSVDMGKLMAHVVRYWTLRLIACSNAWARDYGALDDIPSVARNVFDRESTAIIEVGNSENNSSSNILEDAGDGMSDEELILFIDEDALDIYHGIIPRPIPPTAPRIRRTPGNSTCA</sequence>
<proteinExistence type="predicted"/>
<organism evidence="1 2">
    <name type="scientific">Vararia minispora EC-137</name>
    <dbReference type="NCBI Taxonomy" id="1314806"/>
    <lineage>
        <taxon>Eukaryota</taxon>
        <taxon>Fungi</taxon>
        <taxon>Dikarya</taxon>
        <taxon>Basidiomycota</taxon>
        <taxon>Agaricomycotina</taxon>
        <taxon>Agaricomycetes</taxon>
        <taxon>Russulales</taxon>
        <taxon>Lachnocladiaceae</taxon>
        <taxon>Vararia</taxon>
    </lineage>
</organism>
<evidence type="ECO:0000313" key="1">
    <source>
        <dbReference type="EMBL" id="KAI0027770.1"/>
    </source>
</evidence>
<reference evidence="1" key="1">
    <citation type="submission" date="2021-02" db="EMBL/GenBank/DDBJ databases">
        <authorList>
            <consortium name="DOE Joint Genome Institute"/>
            <person name="Ahrendt S."/>
            <person name="Looney B.P."/>
            <person name="Miyauchi S."/>
            <person name="Morin E."/>
            <person name="Drula E."/>
            <person name="Courty P.E."/>
            <person name="Chicoki N."/>
            <person name="Fauchery L."/>
            <person name="Kohler A."/>
            <person name="Kuo A."/>
            <person name="Labutti K."/>
            <person name="Pangilinan J."/>
            <person name="Lipzen A."/>
            <person name="Riley R."/>
            <person name="Andreopoulos W."/>
            <person name="He G."/>
            <person name="Johnson J."/>
            <person name="Barry K.W."/>
            <person name="Grigoriev I.V."/>
            <person name="Nagy L."/>
            <person name="Hibbett D."/>
            <person name="Henrissat B."/>
            <person name="Matheny P.B."/>
            <person name="Labbe J."/>
            <person name="Martin F."/>
        </authorList>
    </citation>
    <scope>NUCLEOTIDE SEQUENCE</scope>
    <source>
        <strain evidence="1">EC-137</strain>
    </source>
</reference>
<dbReference type="EMBL" id="MU273842">
    <property type="protein sequence ID" value="KAI0027770.1"/>
    <property type="molecule type" value="Genomic_DNA"/>
</dbReference>